<dbReference type="InterPro" id="IPR036890">
    <property type="entry name" value="HATPase_C_sf"/>
</dbReference>
<dbReference type="InterPro" id="IPR003594">
    <property type="entry name" value="HATPase_dom"/>
</dbReference>
<organism evidence="7 8">
    <name type="scientific">Thermosipho ferrireducens</name>
    <dbReference type="NCBI Taxonomy" id="2571116"/>
    <lineage>
        <taxon>Bacteria</taxon>
        <taxon>Thermotogati</taxon>
        <taxon>Thermotogota</taxon>
        <taxon>Thermotogae</taxon>
        <taxon>Thermotogales</taxon>
        <taxon>Fervidobacteriaceae</taxon>
        <taxon>Thermosipho</taxon>
    </lineage>
</organism>
<feature type="domain" description="Histidine kinase" evidence="6">
    <location>
        <begin position="251"/>
        <end position="469"/>
    </location>
</feature>
<dbReference type="Pfam" id="PF02518">
    <property type="entry name" value="HATPase_c"/>
    <property type="match status" value="1"/>
</dbReference>
<keyword evidence="3" id="KW-0597">Phosphoprotein</keyword>
<evidence type="ECO:0000256" key="4">
    <source>
        <dbReference type="ARBA" id="ARBA00022679"/>
    </source>
</evidence>
<keyword evidence="8" id="KW-1185">Reference proteome</keyword>
<dbReference type="PRINTS" id="PR00344">
    <property type="entry name" value="BCTRLSENSOR"/>
</dbReference>
<keyword evidence="4" id="KW-0808">Transferase</keyword>
<comment type="catalytic activity">
    <reaction evidence="1">
        <text>ATP + protein L-histidine = ADP + protein N-phospho-L-histidine.</text>
        <dbReference type="EC" id="2.7.13.3"/>
    </reaction>
</comment>
<dbReference type="SUPFAM" id="SSF55874">
    <property type="entry name" value="ATPase domain of HSP90 chaperone/DNA topoisomerase II/histidine kinase"/>
    <property type="match status" value="1"/>
</dbReference>
<evidence type="ECO:0000313" key="8">
    <source>
        <dbReference type="Proteomes" id="UP000671862"/>
    </source>
</evidence>
<dbReference type="SMART" id="SM00387">
    <property type="entry name" value="HATPase_c"/>
    <property type="match status" value="1"/>
</dbReference>
<gene>
    <name evidence="7" type="ORF">JYK00_08910</name>
</gene>
<dbReference type="CDD" id="cd00075">
    <property type="entry name" value="HATPase"/>
    <property type="match status" value="1"/>
</dbReference>
<evidence type="ECO:0000256" key="1">
    <source>
        <dbReference type="ARBA" id="ARBA00000085"/>
    </source>
</evidence>
<keyword evidence="5" id="KW-0418">Kinase</keyword>
<dbReference type="Pfam" id="PF00512">
    <property type="entry name" value="HisKA"/>
    <property type="match status" value="1"/>
</dbReference>
<dbReference type="Gene3D" id="1.10.287.130">
    <property type="match status" value="1"/>
</dbReference>
<dbReference type="Gene3D" id="3.30.450.40">
    <property type="match status" value="1"/>
</dbReference>
<dbReference type="EMBL" id="CP071446">
    <property type="protein sequence ID" value="QTA37830.1"/>
    <property type="molecule type" value="Genomic_DNA"/>
</dbReference>
<evidence type="ECO:0000256" key="5">
    <source>
        <dbReference type="ARBA" id="ARBA00022777"/>
    </source>
</evidence>
<proteinExistence type="predicted"/>
<dbReference type="EC" id="2.7.13.3" evidence="2"/>
<evidence type="ECO:0000313" key="7">
    <source>
        <dbReference type="EMBL" id="QTA37830.1"/>
    </source>
</evidence>
<dbReference type="Gene3D" id="3.30.565.10">
    <property type="entry name" value="Histidine kinase-like ATPase, C-terminal domain"/>
    <property type="match status" value="1"/>
</dbReference>
<name>A0ABX7S9F5_9BACT</name>
<dbReference type="Proteomes" id="UP000671862">
    <property type="component" value="Chromosome"/>
</dbReference>
<protein>
    <recommendedName>
        <fullName evidence="2">histidine kinase</fullName>
        <ecNumber evidence="2">2.7.13.3</ecNumber>
    </recommendedName>
</protein>
<evidence type="ECO:0000256" key="2">
    <source>
        <dbReference type="ARBA" id="ARBA00012438"/>
    </source>
</evidence>
<dbReference type="InterPro" id="IPR004358">
    <property type="entry name" value="Sig_transdc_His_kin-like_C"/>
</dbReference>
<sequence length="469" mass="53271">MEIEMLFSTFMLEISKARTEKEVYTALLKTIKNVIKYNRAFVIKDSNVILSDPLEARIDLSSYADYLEWLKERLLPAFVPEDENKVIGFIPLVKQDKLLGIAVVETNQEPTFEVSNTLQTFAFLTGITVENLVLLEQVQDSEKYIKEILNSLSDGVFVVDKGVIEFKNKKALELLEKYNGLDEIIIEIAQIGEKTGILTKEIGNEYFAIIKNTIDYLGSEKQIINVSNVTSQMELEKLKQLDRMKTEFVANVSHELRTPLAAIKAYTETLLNMEVDPESNKEFLGTIMEQSEKLEMLLNDLLDFTLVESGTMELEFSEFEICKLVDSVVKKLIKLSEKLGVKVLVNCDSFEVKADKKRIFQVIYNLLDNAIKFSDKQKDERIAKIAVKKSEDDLVIIVEDNGIGISPEDKEKIFEKFYRGDRSLTYEASGTGLGLTIAREIIRLHGGTIEVESQKGEGSKFIVRIPQRA</sequence>
<dbReference type="InterPro" id="IPR029016">
    <property type="entry name" value="GAF-like_dom_sf"/>
</dbReference>
<dbReference type="InterPro" id="IPR003661">
    <property type="entry name" value="HisK_dim/P_dom"/>
</dbReference>
<dbReference type="PANTHER" id="PTHR43047">
    <property type="entry name" value="TWO-COMPONENT HISTIDINE PROTEIN KINASE"/>
    <property type="match status" value="1"/>
</dbReference>
<dbReference type="InterPro" id="IPR005467">
    <property type="entry name" value="His_kinase_dom"/>
</dbReference>
<dbReference type="SUPFAM" id="SSF47384">
    <property type="entry name" value="Homodimeric domain of signal transducing histidine kinase"/>
    <property type="match status" value="1"/>
</dbReference>
<accession>A0ABX7S9F5</accession>
<dbReference type="PROSITE" id="PS50109">
    <property type="entry name" value="HIS_KIN"/>
    <property type="match status" value="1"/>
</dbReference>
<evidence type="ECO:0000259" key="6">
    <source>
        <dbReference type="PROSITE" id="PS50109"/>
    </source>
</evidence>
<dbReference type="CDD" id="cd00082">
    <property type="entry name" value="HisKA"/>
    <property type="match status" value="1"/>
</dbReference>
<reference evidence="7 8" key="1">
    <citation type="submission" date="2021-03" db="EMBL/GenBank/DDBJ databases">
        <title>Thermosipho ferrireducens sp.nov., an anaerobic thermophilic iron-reducing bacterium isolated from a deep-sea hydrothermal sulfide deposits.</title>
        <authorList>
            <person name="Zeng X."/>
            <person name="Chen Y."/>
            <person name="Shao Z."/>
        </authorList>
    </citation>
    <scope>NUCLEOTIDE SEQUENCE [LARGE SCALE GENOMIC DNA]</scope>
    <source>
        <strain evidence="7 8">JL129W03</strain>
    </source>
</reference>
<dbReference type="SMART" id="SM00388">
    <property type="entry name" value="HisKA"/>
    <property type="match status" value="1"/>
</dbReference>
<dbReference type="PANTHER" id="PTHR43047:SF72">
    <property type="entry name" value="OSMOSENSING HISTIDINE PROTEIN KINASE SLN1"/>
    <property type="match status" value="1"/>
</dbReference>
<dbReference type="InterPro" id="IPR036097">
    <property type="entry name" value="HisK_dim/P_sf"/>
</dbReference>
<evidence type="ECO:0000256" key="3">
    <source>
        <dbReference type="ARBA" id="ARBA00022553"/>
    </source>
</evidence>